<proteinExistence type="inferred from homology"/>
<dbReference type="GO" id="GO:0008360">
    <property type="term" value="P:regulation of cell shape"/>
    <property type="evidence" value="ECO:0007669"/>
    <property type="project" value="UniProtKB-KW"/>
</dbReference>
<feature type="binding site" evidence="14">
    <location>
        <position position="308"/>
    </location>
    <ligand>
        <name>Mg(2+)</name>
        <dbReference type="ChEBI" id="CHEBI:18420"/>
        <label>2</label>
    </ligand>
</feature>
<dbReference type="PIRSF" id="PIRSF039102">
    <property type="entry name" value="Ddl/VanB"/>
    <property type="match status" value="1"/>
</dbReference>
<dbReference type="HAMAP" id="MF_00047">
    <property type="entry name" value="Dala_Dala_lig"/>
    <property type="match status" value="1"/>
</dbReference>
<dbReference type="PROSITE" id="PS50975">
    <property type="entry name" value="ATP_GRASP"/>
    <property type="match status" value="1"/>
</dbReference>
<dbReference type="Gene3D" id="3.40.50.20">
    <property type="match status" value="1"/>
</dbReference>
<feature type="binding site" evidence="14">
    <location>
        <position position="306"/>
    </location>
    <ligand>
        <name>Mg(2+)</name>
        <dbReference type="ChEBI" id="CHEBI:18420"/>
        <label>1</label>
    </ligand>
</feature>
<evidence type="ECO:0000313" key="17">
    <source>
        <dbReference type="EMBL" id="OLS03807.1"/>
    </source>
</evidence>
<feature type="active site" evidence="13">
    <location>
        <position position="183"/>
    </location>
</feature>
<evidence type="ECO:0000256" key="4">
    <source>
        <dbReference type="ARBA" id="ARBA00022723"/>
    </source>
</evidence>
<dbReference type="EMBL" id="LTDM01000002">
    <property type="protein sequence ID" value="OLS03807.1"/>
    <property type="molecule type" value="Genomic_DNA"/>
</dbReference>
<comment type="cofactor">
    <cofactor evidence="14">
        <name>Mg(2+)</name>
        <dbReference type="ChEBI" id="CHEBI:18420"/>
    </cofactor>
    <cofactor evidence="14">
        <name>Mn(2+)</name>
        <dbReference type="ChEBI" id="CHEBI:29035"/>
    </cofactor>
    <text evidence="14">Binds 2 magnesium or manganese ions per subunit.</text>
</comment>
<dbReference type="NCBIfam" id="TIGR01205">
    <property type="entry name" value="D_ala_D_alaTIGR"/>
    <property type="match status" value="1"/>
</dbReference>
<evidence type="ECO:0000256" key="1">
    <source>
        <dbReference type="ARBA" id="ARBA00001936"/>
    </source>
</evidence>
<comment type="function">
    <text evidence="12">Cell wall formation.</text>
</comment>
<comment type="similarity">
    <text evidence="2 12">Belongs to the D-alanine--D-alanine ligase family.</text>
</comment>
<name>A0A1U7M932_TISCR</name>
<evidence type="ECO:0000256" key="11">
    <source>
        <dbReference type="ARBA" id="ARBA00023316"/>
    </source>
</evidence>
<dbReference type="InterPro" id="IPR000291">
    <property type="entry name" value="D-Ala_lig_Van_CS"/>
</dbReference>
<dbReference type="AlphaFoldDB" id="A0A1U7M932"/>
<comment type="caution">
    <text evidence="17">The sequence shown here is derived from an EMBL/GenBank/DDBJ whole genome shotgun (WGS) entry which is preliminary data.</text>
</comment>
<accession>A0A1U7M932</accession>
<keyword evidence="11 12" id="KW-0961">Cell wall biogenesis/degradation</keyword>
<dbReference type="PROSITE" id="PS00843">
    <property type="entry name" value="DALA_DALA_LIGASE_1"/>
    <property type="match status" value="1"/>
</dbReference>
<evidence type="ECO:0000256" key="10">
    <source>
        <dbReference type="ARBA" id="ARBA00023211"/>
    </source>
</evidence>
<evidence type="ECO:0000259" key="16">
    <source>
        <dbReference type="PROSITE" id="PS50975"/>
    </source>
</evidence>
<reference evidence="17 18" key="1">
    <citation type="submission" date="2016-02" db="EMBL/GenBank/DDBJ databases">
        <title>Genome sequence of Tissierella creatinophila DSM 6911.</title>
        <authorList>
            <person name="Poehlein A."/>
            <person name="Daniel R."/>
        </authorList>
    </citation>
    <scope>NUCLEOTIDE SEQUENCE [LARGE SCALE GENOMIC DNA]</scope>
    <source>
        <strain evidence="17 18">DSM 6911</strain>
    </source>
</reference>
<dbReference type="GO" id="GO:0046872">
    <property type="term" value="F:metal ion binding"/>
    <property type="evidence" value="ECO:0007669"/>
    <property type="project" value="UniProtKB-KW"/>
</dbReference>
<dbReference type="InterPro" id="IPR013815">
    <property type="entry name" value="ATP_grasp_subdomain_1"/>
</dbReference>
<dbReference type="PANTHER" id="PTHR23132">
    <property type="entry name" value="D-ALANINE--D-ALANINE LIGASE"/>
    <property type="match status" value="1"/>
</dbReference>
<dbReference type="Pfam" id="PF01820">
    <property type="entry name" value="Dala_Dala_lig_N"/>
    <property type="match status" value="1"/>
</dbReference>
<feature type="domain" description="ATP-grasp" evidence="16">
    <location>
        <begin position="134"/>
        <end position="340"/>
    </location>
</feature>
<dbReference type="SUPFAM" id="SSF52440">
    <property type="entry name" value="PreATP-grasp domain"/>
    <property type="match status" value="1"/>
</dbReference>
<evidence type="ECO:0000256" key="3">
    <source>
        <dbReference type="ARBA" id="ARBA00022598"/>
    </source>
</evidence>
<dbReference type="SUPFAM" id="SSF56059">
    <property type="entry name" value="Glutathione synthetase ATP-binding domain-like"/>
    <property type="match status" value="1"/>
</dbReference>
<dbReference type="GO" id="GO:0008716">
    <property type="term" value="F:D-alanine-D-alanine ligase activity"/>
    <property type="evidence" value="ECO:0007669"/>
    <property type="project" value="UniProtKB-UniRule"/>
</dbReference>
<feature type="active site" evidence="13">
    <location>
        <position position="317"/>
    </location>
</feature>
<evidence type="ECO:0000256" key="7">
    <source>
        <dbReference type="ARBA" id="ARBA00022842"/>
    </source>
</evidence>
<keyword evidence="3 12" id="KW-0436">Ligase</keyword>
<comment type="catalytic activity">
    <reaction evidence="12">
        <text>2 D-alanine + ATP = D-alanyl-D-alanine + ADP + phosphate + H(+)</text>
        <dbReference type="Rhea" id="RHEA:11224"/>
        <dbReference type="ChEBI" id="CHEBI:15378"/>
        <dbReference type="ChEBI" id="CHEBI:30616"/>
        <dbReference type="ChEBI" id="CHEBI:43474"/>
        <dbReference type="ChEBI" id="CHEBI:57416"/>
        <dbReference type="ChEBI" id="CHEBI:57822"/>
        <dbReference type="ChEBI" id="CHEBI:456216"/>
        <dbReference type="EC" id="6.3.2.4"/>
    </reaction>
</comment>
<keyword evidence="9 12" id="KW-0573">Peptidoglycan synthesis</keyword>
<gene>
    <name evidence="17" type="primary">ddl_1</name>
    <name evidence="12" type="synonym">ddl</name>
    <name evidence="17" type="ORF">TICRE_01300</name>
</gene>
<dbReference type="GO" id="GO:0009252">
    <property type="term" value="P:peptidoglycan biosynthetic process"/>
    <property type="evidence" value="ECO:0007669"/>
    <property type="project" value="UniProtKB-UniRule"/>
</dbReference>
<dbReference type="InterPro" id="IPR011095">
    <property type="entry name" value="Dala_Dala_lig_C"/>
</dbReference>
<keyword evidence="4 14" id="KW-0479">Metal-binding</keyword>
<keyword evidence="5 15" id="KW-0547">Nucleotide-binding</keyword>
<dbReference type="GO" id="GO:0005829">
    <property type="term" value="C:cytosol"/>
    <property type="evidence" value="ECO:0007669"/>
    <property type="project" value="TreeGrafter"/>
</dbReference>
<keyword evidence="18" id="KW-1185">Reference proteome</keyword>
<keyword evidence="8 12" id="KW-0133">Cell shape</keyword>
<keyword evidence="12" id="KW-0963">Cytoplasm</keyword>
<evidence type="ECO:0000256" key="5">
    <source>
        <dbReference type="ARBA" id="ARBA00022741"/>
    </source>
</evidence>
<keyword evidence="6 15" id="KW-0067">ATP-binding</keyword>
<protein>
    <recommendedName>
        <fullName evidence="12">D-alanine--D-alanine ligase</fullName>
        <ecNumber evidence="12">6.3.2.4</ecNumber>
    </recommendedName>
    <alternativeName>
        <fullName evidence="12">D-Ala-D-Ala ligase</fullName>
    </alternativeName>
    <alternativeName>
        <fullName evidence="12">D-alanylalanine synthetase</fullName>
    </alternativeName>
</protein>
<dbReference type="GO" id="GO:0005524">
    <property type="term" value="F:ATP binding"/>
    <property type="evidence" value="ECO:0007669"/>
    <property type="project" value="UniProtKB-UniRule"/>
</dbReference>
<evidence type="ECO:0000313" key="18">
    <source>
        <dbReference type="Proteomes" id="UP000186112"/>
    </source>
</evidence>
<evidence type="ECO:0000256" key="9">
    <source>
        <dbReference type="ARBA" id="ARBA00022984"/>
    </source>
</evidence>
<evidence type="ECO:0000256" key="12">
    <source>
        <dbReference type="HAMAP-Rule" id="MF_00047"/>
    </source>
</evidence>
<keyword evidence="10 14" id="KW-0464">Manganese</keyword>
<dbReference type="Proteomes" id="UP000186112">
    <property type="component" value="Unassembled WGS sequence"/>
</dbReference>
<comment type="subcellular location">
    <subcellularLocation>
        <location evidence="12">Cytoplasm</location>
    </subcellularLocation>
</comment>
<sequence length="359" mass="40237">MKTNLYVLYGGRSIEHEISIISATAVLNAVDKSKYNVYPVFITKEGQWCPFGKLNNNIEKEKELELSSDKSITQSMGDFIKSIDGNEKNIVFPVLHGNNGEDGTVQGLLELIDIPYVGNEVLSSALCMDKTMTSDILNAHNIPQARYTSIKKYQWDKDLESTLDNLLNDVNLPVFVKPANAGSSVGISKATTRDELIDSINLAFTYDVKLLIQEEVVGKEVETCIIGNNYPKASLSGELEMEDAFYDYEAKYIKKAAVPVIPAKLDIETSKRVREIALKTYEILDCRGIARVDIFVTPENKILVNEINTMPGFTSISMAPMLWQKTDESSFKDLVERLIDYALERYDEKTSISKVKVTN</sequence>
<dbReference type="PROSITE" id="PS00844">
    <property type="entry name" value="DALA_DALA_LIGASE_2"/>
    <property type="match status" value="1"/>
</dbReference>
<dbReference type="EC" id="6.3.2.4" evidence="12"/>
<dbReference type="InterPro" id="IPR011761">
    <property type="entry name" value="ATP-grasp"/>
</dbReference>
<dbReference type="GO" id="GO:0071555">
    <property type="term" value="P:cell wall organization"/>
    <property type="evidence" value="ECO:0007669"/>
    <property type="project" value="UniProtKB-KW"/>
</dbReference>
<dbReference type="UniPathway" id="UPA00219"/>
<dbReference type="PANTHER" id="PTHR23132:SF25">
    <property type="entry name" value="D-ALANINE--D-ALANINE LIGASE A"/>
    <property type="match status" value="1"/>
</dbReference>
<organism evidence="17 18">
    <name type="scientific">Tissierella creatinophila DSM 6911</name>
    <dbReference type="NCBI Taxonomy" id="1123403"/>
    <lineage>
        <taxon>Bacteria</taxon>
        <taxon>Bacillati</taxon>
        <taxon>Bacillota</taxon>
        <taxon>Tissierellia</taxon>
        <taxon>Tissierellales</taxon>
        <taxon>Tissierellaceae</taxon>
        <taxon>Tissierella</taxon>
    </lineage>
</organism>
<evidence type="ECO:0000256" key="14">
    <source>
        <dbReference type="PIRSR" id="PIRSR039102-3"/>
    </source>
</evidence>
<dbReference type="RefSeq" id="WP_075724106.1">
    <property type="nucleotide sequence ID" value="NZ_LTDM01000002.1"/>
</dbReference>
<dbReference type="NCBIfam" id="NF002528">
    <property type="entry name" value="PRK01966.1-4"/>
    <property type="match status" value="1"/>
</dbReference>
<feature type="active site" evidence="13">
    <location>
        <position position="15"/>
    </location>
</feature>
<evidence type="ECO:0000256" key="2">
    <source>
        <dbReference type="ARBA" id="ARBA00010871"/>
    </source>
</evidence>
<dbReference type="Gene3D" id="3.30.1490.20">
    <property type="entry name" value="ATP-grasp fold, A domain"/>
    <property type="match status" value="1"/>
</dbReference>
<dbReference type="OrthoDB" id="9813261at2"/>
<evidence type="ECO:0000256" key="15">
    <source>
        <dbReference type="PROSITE-ProRule" id="PRU00409"/>
    </source>
</evidence>
<comment type="cofactor">
    <cofactor evidence="1">
        <name>Mn(2+)</name>
        <dbReference type="ChEBI" id="CHEBI:29035"/>
    </cofactor>
</comment>
<dbReference type="InterPro" id="IPR016185">
    <property type="entry name" value="PreATP-grasp_dom_sf"/>
</dbReference>
<feature type="binding site" evidence="14">
    <location>
        <position position="293"/>
    </location>
    <ligand>
        <name>Mg(2+)</name>
        <dbReference type="ChEBI" id="CHEBI:18420"/>
        <label>1</label>
    </ligand>
</feature>
<evidence type="ECO:0000256" key="6">
    <source>
        <dbReference type="ARBA" id="ARBA00022840"/>
    </source>
</evidence>
<evidence type="ECO:0000256" key="8">
    <source>
        <dbReference type="ARBA" id="ARBA00022960"/>
    </source>
</evidence>
<evidence type="ECO:0000256" key="13">
    <source>
        <dbReference type="PIRSR" id="PIRSR039102-1"/>
    </source>
</evidence>
<dbReference type="FunFam" id="3.30.470.20:FF:000008">
    <property type="entry name" value="D-alanine--D-alanine ligase"/>
    <property type="match status" value="1"/>
</dbReference>
<comment type="pathway">
    <text evidence="12">Cell wall biogenesis; peptidoglycan biosynthesis.</text>
</comment>
<keyword evidence="7 14" id="KW-0460">Magnesium</keyword>
<dbReference type="InterPro" id="IPR011127">
    <property type="entry name" value="Dala_Dala_lig_N"/>
</dbReference>
<feature type="binding site" evidence="14">
    <location>
        <position position="306"/>
    </location>
    <ligand>
        <name>Mg(2+)</name>
        <dbReference type="ChEBI" id="CHEBI:18420"/>
        <label>2</label>
    </ligand>
</feature>
<dbReference type="Pfam" id="PF07478">
    <property type="entry name" value="Dala_Dala_lig_C"/>
    <property type="match status" value="1"/>
</dbReference>
<dbReference type="InterPro" id="IPR005905">
    <property type="entry name" value="D_ala_D_ala"/>
</dbReference>
<dbReference type="Gene3D" id="3.30.470.20">
    <property type="entry name" value="ATP-grasp fold, B domain"/>
    <property type="match status" value="1"/>
</dbReference>